<sequence length="87" mass="10116">MMILWSRGLEDNVEDIVVAILLNRNEHGFESSNCIFIFHYFFPSFLVVEHDLGFKSEVGTCQCRKNAPFAYFYHGIFGIRGIDNHQL</sequence>
<proteinExistence type="predicted"/>
<comment type="caution">
    <text evidence="1">The sequence shown here is derived from an EMBL/GenBank/DDBJ whole genome shotgun (WGS) entry which is preliminary data.</text>
</comment>
<dbReference type="Proteomes" id="UP001055879">
    <property type="component" value="Linkage Group LG18"/>
</dbReference>
<dbReference type="EMBL" id="CM042064">
    <property type="protein sequence ID" value="KAI3664927.1"/>
    <property type="molecule type" value="Genomic_DNA"/>
</dbReference>
<keyword evidence="2" id="KW-1185">Reference proteome</keyword>
<name>A0ACB8XCT2_ARCLA</name>
<gene>
    <name evidence="1" type="ORF">L6452_43540</name>
</gene>
<protein>
    <submittedName>
        <fullName evidence="1">Uncharacterized protein</fullName>
    </submittedName>
</protein>
<organism evidence="1 2">
    <name type="scientific">Arctium lappa</name>
    <name type="common">Greater burdock</name>
    <name type="synonym">Lappa major</name>
    <dbReference type="NCBI Taxonomy" id="4217"/>
    <lineage>
        <taxon>Eukaryota</taxon>
        <taxon>Viridiplantae</taxon>
        <taxon>Streptophyta</taxon>
        <taxon>Embryophyta</taxon>
        <taxon>Tracheophyta</taxon>
        <taxon>Spermatophyta</taxon>
        <taxon>Magnoliopsida</taxon>
        <taxon>eudicotyledons</taxon>
        <taxon>Gunneridae</taxon>
        <taxon>Pentapetalae</taxon>
        <taxon>asterids</taxon>
        <taxon>campanulids</taxon>
        <taxon>Asterales</taxon>
        <taxon>Asteraceae</taxon>
        <taxon>Carduoideae</taxon>
        <taxon>Cardueae</taxon>
        <taxon>Arctiinae</taxon>
        <taxon>Arctium</taxon>
    </lineage>
</organism>
<evidence type="ECO:0000313" key="1">
    <source>
        <dbReference type="EMBL" id="KAI3664927.1"/>
    </source>
</evidence>
<reference evidence="1 2" key="2">
    <citation type="journal article" date="2022" name="Mol. Ecol. Resour.">
        <title>The genomes of chicory, endive, great burdock and yacon provide insights into Asteraceae paleo-polyploidization history and plant inulin production.</title>
        <authorList>
            <person name="Fan W."/>
            <person name="Wang S."/>
            <person name="Wang H."/>
            <person name="Wang A."/>
            <person name="Jiang F."/>
            <person name="Liu H."/>
            <person name="Zhao H."/>
            <person name="Xu D."/>
            <person name="Zhang Y."/>
        </authorList>
    </citation>
    <scope>NUCLEOTIDE SEQUENCE [LARGE SCALE GENOMIC DNA]</scope>
    <source>
        <strain evidence="2">cv. Niubang</strain>
    </source>
</reference>
<accession>A0ACB8XCT2</accession>
<evidence type="ECO:0000313" key="2">
    <source>
        <dbReference type="Proteomes" id="UP001055879"/>
    </source>
</evidence>
<reference evidence="2" key="1">
    <citation type="journal article" date="2022" name="Mol. Ecol. Resour.">
        <title>The genomes of chicory, endive, great burdock and yacon provide insights into Asteraceae palaeo-polyploidization history and plant inulin production.</title>
        <authorList>
            <person name="Fan W."/>
            <person name="Wang S."/>
            <person name="Wang H."/>
            <person name="Wang A."/>
            <person name="Jiang F."/>
            <person name="Liu H."/>
            <person name="Zhao H."/>
            <person name="Xu D."/>
            <person name="Zhang Y."/>
        </authorList>
    </citation>
    <scope>NUCLEOTIDE SEQUENCE [LARGE SCALE GENOMIC DNA]</scope>
    <source>
        <strain evidence="2">cv. Niubang</strain>
    </source>
</reference>